<accession>A0ABR8SUG8</accession>
<dbReference type="InterPro" id="IPR029063">
    <property type="entry name" value="SAM-dependent_MTases_sf"/>
</dbReference>
<dbReference type="GO" id="GO:0008168">
    <property type="term" value="F:methyltransferase activity"/>
    <property type="evidence" value="ECO:0007669"/>
    <property type="project" value="UniProtKB-KW"/>
</dbReference>
<dbReference type="EMBL" id="JACSQL010000001">
    <property type="protein sequence ID" value="MBD7967136.1"/>
    <property type="molecule type" value="Genomic_DNA"/>
</dbReference>
<dbReference type="SUPFAM" id="SSF53335">
    <property type="entry name" value="S-adenosyl-L-methionine-dependent methyltransferases"/>
    <property type="match status" value="1"/>
</dbReference>
<dbReference type="RefSeq" id="WP_191798235.1">
    <property type="nucleotide sequence ID" value="NZ_JACSQL010000001.1"/>
</dbReference>
<dbReference type="PANTHER" id="PTHR43861:SF1">
    <property type="entry name" value="TRANS-ACONITATE 2-METHYLTRANSFERASE"/>
    <property type="match status" value="1"/>
</dbReference>
<comment type="caution">
    <text evidence="4">The sequence shown here is derived from an EMBL/GenBank/DDBJ whole genome shotgun (WGS) entry which is preliminary data.</text>
</comment>
<dbReference type="InterPro" id="IPR041698">
    <property type="entry name" value="Methyltransf_25"/>
</dbReference>
<dbReference type="GO" id="GO:0032259">
    <property type="term" value="P:methylation"/>
    <property type="evidence" value="ECO:0007669"/>
    <property type="project" value="UniProtKB-KW"/>
</dbReference>
<protein>
    <submittedName>
        <fullName evidence="4">Class I SAM-dependent methyltransferase</fullName>
    </submittedName>
</protein>
<evidence type="ECO:0000256" key="1">
    <source>
        <dbReference type="ARBA" id="ARBA00022603"/>
    </source>
</evidence>
<organism evidence="4 5">
    <name type="scientific">Paenibacillus gallinarum</name>
    <dbReference type="NCBI Taxonomy" id="2762232"/>
    <lineage>
        <taxon>Bacteria</taxon>
        <taxon>Bacillati</taxon>
        <taxon>Bacillota</taxon>
        <taxon>Bacilli</taxon>
        <taxon>Bacillales</taxon>
        <taxon>Paenibacillaceae</taxon>
        <taxon>Paenibacillus</taxon>
    </lineage>
</organism>
<feature type="domain" description="Methyltransferase" evidence="3">
    <location>
        <begin position="56"/>
        <end position="157"/>
    </location>
</feature>
<dbReference type="CDD" id="cd02440">
    <property type="entry name" value="AdoMet_MTases"/>
    <property type="match status" value="1"/>
</dbReference>
<sequence>MAEQQFKEARKMEETYHRNFYKEHDLYEEGTWMAGPMPIVMETLDRLIAFKDQLTVLDLGAGAGRNTIAIADKLRETNSKIVAVDLLEEAIDSLNDHAIKYQVDHLITAEQADIEHYEIGLNRYDYIAACSCLEHVSSEEALHQVLDRMQAGTKLGGIHLITMSTGVEEVKLSNLEPIKPLIELNLPTQYAEDLLTHRYQDDWDILFTERVTQAIPEEKYDEPTEFRCQLLRFAARKRK</sequence>
<evidence type="ECO:0000313" key="4">
    <source>
        <dbReference type="EMBL" id="MBD7967136.1"/>
    </source>
</evidence>
<gene>
    <name evidence="4" type="ORF">H9647_03590</name>
</gene>
<keyword evidence="5" id="KW-1185">Reference proteome</keyword>
<reference evidence="4 5" key="1">
    <citation type="submission" date="2020-08" db="EMBL/GenBank/DDBJ databases">
        <title>A Genomic Blueprint of the Chicken Gut Microbiome.</title>
        <authorList>
            <person name="Gilroy R."/>
            <person name="Ravi A."/>
            <person name="Getino M."/>
            <person name="Pursley I."/>
            <person name="Horton D.L."/>
            <person name="Alikhan N.-F."/>
            <person name="Baker D."/>
            <person name="Gharbi K."/>
            <person name="Hall N."/>
            <person name="Watson M."/>
            <person name="Adriaenssens E.M."/>
            <person name="Foster-Nyarko E."/>
            <person name="Jarju S."/>
            <person name="Secka A."/>
            <person name="Antonio M."/>
            <person name="Oren A."/>
            <person name="Chaudhuri R."/>
            <person name="La Ragione R.M."/>
            <person name="Hildebrand F."/>
            <person name="Pallen M.J."/>
        </authorList>
    </citation>
    <scope>NUCLEOTIDE SEQUENCE [LARGE SCALE GENOMIC DNA]</scope>
    <source>
        <strain evidence="4 5">Sa2BVA9</strain>
    </source>
</reference>
<dbReference type="Pfam" id="PF13649">
    <property type="entry name" value="Methyltransf_25"/>
    <property type="match status" value="1"/>
</dbReference>
<dbReference type="Proteomes" id="UP000608071">
    <property type="component" value="Unassembled WGS sequence"/>
</dbReference>
<keyword evidence="1 4" id="KW-0489">Methyltransferase</keyword>
<name>A0ABR8SUG8_9BACL</name>
<evidence type="ECO:0000256" key="2">
    <source>
        <dbReference type="ARBA" id="ARBA00022679"/>
    </source>
</evidence>
<keyword evidence="2" id="KW-0808">Transferase</keyword>
<dbReference type="PANTHER" id="PTHR43861">
    <property type="entry name" value="TRANS-ACONITATE 2-METHYLTRANSFERASE-RELATED"/>
    <property type="match status" value="1"/>
</dbReference>
<proteinExistence type="predicted"/>
<evidence type="ECO:0000313" key="5">
    <source>
        <dbReference type="Proteomes" id="UP000608071"/>
    </source>
</evidence>
<dbReference type="Gene3D" id="3.40.50.150">
    <property type="entry name" value="Vaccinia Virus protein VP39"/>
    <property type="match status" value="1"/>
</dbReference>
<evidence type="ECO:0000259" key="3">
    <source>
        <dbReference type="Pfam" id="PF13649"/>
    </source>
</evidence>